<name>M0AYW4_9EURY</name>
<protein>
    <submittedName>
        <fullName evidence="1">Uncharacterized protein</fullName>
    </submittedName>
</protein>
<dbReference type="EMBL" id="AOIN01000034">
    <property type="protein sequence ID" value="ELZ03168.1"/>
    <property type="molecule type" value="Genomic_DNA"/>
</dbReference>
<keyword evidence="2" id="KW-1185">Reference proteome</keyword>
<evidence type="ECO:0000313" key="1">
    <source>
        <dbReference type="EMBL" id="ELZ03168.1"/>
    </source>
</evidence>
<organism evidence="1 2">
    <name type="scientific">Natrialba chahannaoensis JCM 10990</name>
    <dbReference type="NCBI Taxonomy" id="1227492"/>
    <lineage>
        <taxon>Archaea</taxon>
        <taxon>Methanobacteriati</taxon>
        <taxon>Methanobacteriota</taxon>
        <taxon>Stenosarchaea group</taxon>
        <taxon>Halobacteria</taxon>
        <taxon>Halobacteriales</taxon>
        <taxon>Natrialbaceae</taxon>
        <taxon>Natrialba</taxon>
    </lineage>
</organism>
<accession>M0AYW4</accession>
<sequence>MDDSQALREPRHQFERDLIGNITANIRDNFRIYFVDTDYDRYFAIFYDHIFQDYLMRFVPRWEDALNDDFVRGLQPTYVGRCLA</sequence>
<proteinExistence type="predicted"/>
<comment type="caution">
    <text evidence="1">The sequence shown here is derived from an EMBL/GenBank/DDBJ whole genome shotgun (WGS) entry which is preliminary data.</text>
</comment>
<gene>
    <name evidence="1" type="ORF">C482_04079</name>
</gene>
<dbReference type="STRING" id="1227492.C482_04079"/>
<dbReference type="Proteomes" id="UP000011693">
    <property type="component" value="Unassembled WGS sequence"/>
</dbReference>
<dbReference type="AlphaFoldDB" id="M0AYW4"/>
<evidence type="ECO:0000313" key="2">
    <source>
        <dbReference type="Proteomes" id="UP000011693"/>
    </source>
</evidence>
<reference evidence="1 2" key="1">
    <citation type="journal article" date="2014" name="PLoS Genet.">
        <title>Phylogenetically driven sequencing of extremely halophilic archaea reveals strategies for static and dynamic osmo-response.</title>
        <authorList>
            <person name="Becker E.A."/>
            <person name="Seitzer P.M."/>
            <person name="Tritt A."/>
            <person name="Larsen D."/>
            <person name="Krusor M."/>
            <person name="Yao A.I."/>
            <person name="Wu D."/>
            <person name="Madern D."/>
            <person name="Eisen J.A."/>
            <person name="Darling A.E."/>
            <person name="Facciotti M.T."/>
        </authorList>
    </citation>
    <scope>NUCLEOTIDE SEQUENCE [LARGE SCALE GENOMIC DNA]</scope>
    <source>
        <strain evidence="1 2">JCM 10990</strain>
    </source>
</reference>